<name>A0A6S7G5R6_PARCT</name>
<protein>
    <submittedName>
        <fullName evidence="1">Uncharacterized protein</fullName>
    </submittedName>
</protein>
<keyword evidence="2" id="KW-1185">Reference proteome</keyword>
<dbReference type="AlphaFoldDB" id="A0A6S7G5R6"/>
<comment type="caution">
    <text evidence="1">The sequence shown here is derived from an EMBL/GenBank/DDBJ whole genome shotgun (WGS) entry which is preliminary data.</text>
</comment>
<reference evidence="1" key="1">
    <citation type="submission" date="2020-04" db="EMBL/GenBank/DDBJ databases">
        <authorList>
            <person name="Alioto T."/>
            <person name="Alioto T."/>
            <person name="Gomez Garrido J."/>
        </authorList>
    </citation>
    <scope>NUCLEOTIDE SEQUENCE</scope>
    <source>
        <strain evidence="1">A484AB</strain>
    </source>
</reference>
<sequence length="291" mass="33228">MDSRYATSVSEAAHILGRCLHLPDVVSFVQGLNGRFTARQVAARDVYGNAEFRSFYTYVCSLAHIKRLAKEEEELKLLPALSNHAHRQFKDVVFQVSQVVWMDLGGCRKYWFPPERPEEGTHSQAPLKEFTVKSEDHEIDEKFVFTYDDGVYTARLDQATAFSTFYTNEAIYQAAGKEFCIALDVALAMSGSEAVVGSYYSVMNTQSKAEGQLNDTLTQRTNVDWCFLMPLQCVETIREVASLYLDGNKEIGLPRHQIPVFVDERGRALNKYALYRTDYFVLNEKDKDYKK</sequence>
<proteinExistence type="predicted"/>
<gene>
    <name evidence="1" type="ORF">PACLA_8A030302</name>
</gene>
<dbReference type="EMBL" id="CACRXK020000717">
    <property type="protein sequence ID" value="CAB3984289.1"/>
    <property type="molecule type" value="Genomic_DNA"/>
</dbReference>
<accession>A0A6S7G5R6</accession>
<evidence type="ECO:0000313" key="2">
    <source>
        <dbReference type="Proteomes" id="UP001152795"/>
    </source>
</evidence>
<dbReference type="Proteomes" id="UP001152795">
    <property type="component" value="Unassembled WGS sequence"/>
</dbReference>
<organism evidence="1 2">
    <name type="scientific">Paramuricea clavata</name>
    <name type="common">Red gorgonian</name>
    <name type="synonym">Violescent sea-whip</name>
    <dbReference type="NCBI Taxonomy" id="317549"/>
    <lineage>
        <taxon>Eukaryota</taxon>
        <taxon>Metazoa</taxon>
        <taxon>Cnidaria</taxon>
        <taxon>Anthozoa</taxon>
        <taxon>Octocorallia</taxon>
        <taxon>Malacalcyonacea</taxon>
        <taxon>Plexauridae</taxon>
        <taxon>Paramuricea</taxon>
    </lineage>
</organism>
<evidence type="ECO:0000313" key="1">
    <source>
        <dbReference type="EMBL" id="CAB3984289.1"/>
    </source>
</evidence>